<gene>
    <name evidence="2" type="ORF">CJ305_05920</name>
</gene>
<feature type="transmembrane region" description="Helical" evidence="1">
    <location>
        <begin position="45"/>
        <end position="62"/>
    </location>
</feature>
<sequence>MTAEDVKSGKTKAIIAYITVVGAIIAIFMNLETKNPFARFHIRQAFGIFVTFFALTFIVPFFDSWGVSIAFYIFIITLWGYGIANAFQGNIIPIPLLGTYFQKWFTFIE</sequence>
<evidence type="ECO:0000313" key="2">
    <source>
        <dbReference type="EMBL" id="PHQ30491.1"/>
    </source>
</evidence>
<feature type="transmembrane region" description="Helical" evidence="1">
    <location>
        <begin position="14"/>
        <end position="33"/>
    </location>
</feature>
<keyword evidence="1" id="KW-0812">Transmembrane</keyword>
<evidence type="ECO:0008006" key="4">
    <source>
        <dbReference type="Google" id="ProtNLM"/>
    </source>
</evidence>
<comment type="caution">
    <text evidence="2">The sequence shown here is derived from an EMBL/GenBank/DDBJ whole genome shotgun (WGS) entry which is preliminary data.</text>
</comment>
<dbReference type="Proteomes" id="UP000229433">
    <property type="component" value="Unassembled WGS sequence"/>
</dbReference>
<dbReference type="AlphaFoldDB" id="A0A2G1VUT5"/>
<feature type="transmembrane region" description="Helical" evidence="1">
    <location>
        <begin position="68"/>
        <end position="87"/>
    </location>
</feature>
<evidence type="ECO:0000313" key="3">
    <source>
        <dbReference type="Proteomes" id="UP000229433"/>
    </source>
</evidence>
<name>A0A2G1VUT5_9FLAO</name>
<keyword evidence="1" id="KW-0472">Membrane</keyword>
<accession>A0A2G1VUT5</accession>
<organism evidence="2 3">
    <name type="scientific">Leeuwenhoekiella nanhaiensis</name>
    <dbReference type="NCBI Taxonomy" id="1655491"/>
    <lineage>
        <taxon>Bacteria</taxon>
        <taxon>Pseudomonadati</taxon>
        <taxon>Bacteroidota</taxon>
        <taxon>Flavobacteriia</taxon>
        <taxon>Flavobacteriales</taxon>
        <taxon>Flavobacteriaceae</taxon>
        <taxon>Leeuwenhoekiella</taxon>
    </lineage>
</organism>
<protein>
    <recommendedName>
        <fullName evidence="4">Import component protein</fullName>
    </recommendedName>
</protein>
<dbReference type="EMBL" id="NQXA01000002">
    <property type="protein sequence ID" value="PHQ30491.1"/>
    <property type="molecule type" value="Genomic_DNA"/>
</dbReference>
<reference evidence="2 3" key="1">
    <citation type="submission" date="2017-08" db="EMBL/GenBank/DDBJ databases">
        <title>The whole genome shortgun sequences of strain Leeuwenhoekiella nanhaiensis G18 from the South China Sea.</title>
        <authorList>
            <person name="Liu Q."/>
        </authorList>
    </citation>
    <scope>NUCLEOTIDE SEQUENCE [LARGE SCALE GENOMIC DNA]</scope>
    <source>
        <strain evidence="2 3">G18</strain>
    </source>
</reference>
<dbReference type="OrthoDB" id="6400719at2"/>
<proteinExistence type="predicted"/>
<keyword evidence="1" id="KW-1133">Transmembrane helix</keyword>
<dbReference type="RefSeq" id="WP_099645324.1">
    <property type="nucleotide sequence ID" value="NZ_KZ319288.1"/>
</dbReference>
<keyword evidence="3" id="KW-1185">Reference proteome</keyword>
<evidence type="ECO:0000256" key="1">
    <source>
        <dbReference type="SAM" id="Phobius"/>
    </source>
</evidence>